<keyword evidence="3" id="KW-1185">Reference proteome</keyword>
<sequence length="529" mass="59903">MGHGMKDCEEYRDAEKPVTSYGAWMKASPWKYTSSVSDEGGGSDRMAGAKVLFVTKSKKKPPSSDDIDRVLDMADKLNVVGLDNDINIGDKGLMEESSKGVSTEVLDYESGAGKAMNREVSSGTEEAMKGDGKAGKGWKRVSRDMDHSMSTGVVVLGEKRSLDNSMEESEAVMTVSIEKEKRRRVQVPNAVKVASPTNRALGEGRRRRGGLALLWNNSIDVNIRSFSLNHIDARVRSITQDEWRFSGIYGHPDEENKYKIGQLLISLKGGTDTPWLCGGDLILMLHSGEKQGGRVFDMEEAEILRDVVGVCELEDLGFIGHDFTWSNNRGGEESIQERLDRFLANRTWRDAFQGSFVTHLTKRKSDHLPILLCVQDVVSKQKKKKKKKLYRVEAWDYGGDLCSKIAFTSTRLSAWSRDKFGDFIEKLKACKAQMKVLMGEAQTVEVIAQRRALDDRMDELERREEMYWKQRSRQDWLKHGDKNNSFTKKPSKEKRGIISDVCKMRPGTLIRRRNKFQKFLLIFLKTCSL</sequence>
<dbReference type="Gramene" id="AUR62009618-RA">
    <property type="protein sequence ID" value="AUR62009618-RA:cds"/>
    <property type="gene ID" value="AUR62009618"/>
</dbReference>
<accession>A0A803LCM9</accession>
<dbReference type="Gene3D" id="3.60.10.10">
    <property type="entry name" value="Endonuclease/exonuclease/phosphatase"/>
    <property type="match status" value="1"/>
</dbReference>
<dbReference type="InterPro" id="IPR036691">
    <property type="entry name" value="Endo/exonu/phosph_ase_sf"/>
</dbReference>
<dbReference type="AlphaFoldDB" id="A0A803LCM9"/>
<dbReference type="EnsemblPlants" id="AUR62009618-RA">
    <property type="protein sequence ID" value="AUR62009618-RA:cds"/>
    <property type="gene ID" value="AUR62009618"/>
</dbReference>
<organism evidence="2 3">
    <name type="scientific">Chenopodium quinoa</name>
    <name type="common">Quinoa</name>
    <dbReference type="NCBI Taxonomy" id="63459"/>
    <lineage>
        <taxon>Eukaryota</taxon>
        <taxon>Viridiplantae</taxon>
        <taxon>Streptophyta</taxon>
        <taxon>Embryophyta</taxon>
        <taxon>Tracheophyta</taxon>
        <taxon>Spermatophyta</taxon>
        <taxon>Magnoliopsida</taxon>
        <taxon>eudicotyledons</taxon>
        <taxon>Gunneridae</taxon>
        <taxon>Pentapetalae</taxon>
        <taxon>Caryophyllales</taxon>
        <taxon>Chenopodiaceae</taxon>
        <taxon>Chenopodioideae</taxon>
        <taxon>Atripliceae</taxon>
        <taxon>Chenopodium</taxon>
    </lineage>
</organism>
<dbReference type="SUPFAM" id="SSF56219">
    <property type="entry name" value="DNase I-like"/>
    <property type="match status" value="1"/>
</dbReference>
<dbReference type="Proteomes" id="UP000596660">
    <property type="component" value="Unplaced"/>
</dbReference>
<dbReference type="PANTHER" id="PTHR33710">
    <property type="entry name" value="BNAC02G09200D PROTEIN"/>
    <property type="match status" value="1"/>
</dbReference>
<feature type="region of interest" description="Disordered" evidence="1">
    <location>
        <begin position="116"/>
        <end position="140"/>
    </location>
</feature>
<proteinExistence type="predicted"/>
<name>A0A803LCM9_CHEQI</name>
<dbReference type="PANTHER" id="PTHR33710:SF77">
    <property type="entry name" value="DNASE I-LIKE SUPERFAMILY PROTEIN"/>
    <property type="match status" value="1"/>
</dbReference>
<protein>
    <submittedName>
        <fullName evidence="2">Uncharacterized protein</fullName>
    </submittedName>
</protein>
<reference evidence="2" key="1">
    <citation type="journal article" date="2017" name="Nature">
        <title>The genome of Chenopodium quinoa.</title>
        <authorList>
            <person name="Jarvis D.E."/>
            <person name="Ho Y.S."/>
            <person name="Lightfoot D.J."/>
            <person name="Schmoeckel S.M."/>
            <person name="Li B."/>
            <person name="Borm T.J.A."/>
            <person name="Ohyanagi H."/>
            <person name="Mineta K."/>
            <person name="Michell C.T."/>
            <person name="Saber N."/>
            <person name="Kharbatia N.M."/>
            <person name="Rupper R.R."/>
            <person name="Sharp A.R."/>
            <person name="Dally N."/>
            <person name="Boughton B.A."/>
            <person name="Woo Y.H."/>
            <person name="Gao G."/>
            <person name="Schijlen E.G.W.M."/>
            <person name="Guo X."/>
            <person name="Momin A.A."/>
            <person name="Negrao S."/>
            <person name="Al-Babili S."/>
            <person name="Gehring C."/>
            <person name="Roessner U."/>
            <person name="Jung C."/>
            <person name="Murphy K."/>
            <person name="Arold S.T."/>
            <person name="Gojobori T."/>
            <person name="van der Linden C.G."/>
            <person name="van Loo E.N."/>
            <person name="Jellen E.N."/>
            <person name="Maughan P.J."/>
            <person name="Tester M."/>
        </authorList>
    </citation>
    <scope>NUCLEOTIDE SEQUENCE [LARGE SCALE GENOMIC DNA]</scope>
    <source>
        <strain evidence="2">cv. PI 614886</strain>
    </source>
</reference>
<evidence type="ECO:0000256" key="1">
    <source>
        <dbReference type="SAM" id="MobiDB-lite"/>
    </source>
</evidence>
<evidence type="ECO:0000313" key="2">
    <source>
        <dbReference type="EnsemblPlants" id="AUR62009618-RA:cds"/>
    </source>
</evidence>
<evidence type="ECO:0000313" key="3">
    <source>
        <dbReference type="Proteomes" id="UP000596660"/>
    </source>
</evidence>
<reference evidence="2" key="2">
    <citation type="submission" date="2021-03" db="UniProtKB">
        <authorList>
            <consortium name="EnsemblPlants"/>
        </authorList>
    </citation>
    <scope>IDENTIFICATION</scope>
</reference>